<dbReference type="PANTHER" id="PTHR11228">
    <property type="entry name" value="RADICAL SAM DOMAIN PROTEIN"/>
    <property type="match status" value="1"/>
</dbReference>
<evidence type="ECO:0000313" key="8">
    <source>
        <dbReference type="EMBL" id="GAF81011.1"/>
    </source>
</evidence>
<keyword evidence="5" id="KW-0408">Iron</keyword>
<evidence type="ECO:0000256" key="2">
    <source>
        <dbReference type="ARBA" id="ARBA00022485"/>
    </source>
</evidence>
<dbReference type="InterPro" id="IPR006638">
    <property type="entry name" value="Elp3/MiaA/NifB-like_rSAM"/>
</dbReference>
<dbReference type="Pfam" id="PF04055">
    <property type="entry name" value="Radical_SAM"/>
    <property type="match status" value="1"/>
</dbReference>
<reference evidence="8" key="1">
    <citation type="journal article" date="2014" name="Front. Microbiol.">
        <title>High frequency of phylogenetically diverse reductive dehalogenase-homologous genes in deep subseafloor sedimentary metagenomes.</title>
        <authorList>
            <person name="Kawai M."/>
            <person name="Futagami T."/>
            <person name="Toyoda A."/>
            <person name="Takaki Y."/>
            <person name="Nishi S."/>
            <person name="Hori S."/>
            <person name="Arai W."/>
            <person name="Tsubouchi T."/>
            <person name="Morono Y."/>
            <person name="Uchiyama I."/>
            <person name="Ito T."/>
            <person name="Fujiyama A."/>
            <person name="Inagaki F."/>
            <person name="Takami H."/>
        </authorList>
    </citation>
    <scope>NUCLEOTIDE SEQUENCE</scope>
    <source>
        <strain evidence="8">Expedition CK06-06</strain>
    </source>
</reference>
<dbReference type="SFLD" id="SFLDS00029">
    <property type="entry name" value="Radical_SAM"/>
    <property type="match status" value="1"/>
</dbReference>
<dbReference type="SUPFAM" id="SSF102114">
    <property type="entry name" value="Radical SAM enzymes"/>
    <property type="match status" value="1"/>
</dbReference>
<accession>X0T0Z4</accession>
<gene>
    <name evidence="8" type="ORF">S01H1_16346</name>
</gene>
<dbReference type="PIRSF" id="PIRSF037420">
    <property type="entry name" value="PQQ_syn_pqqE"/>
    <property type="match status" value="1"/>
</dbReference>
<dbReference type="AlphaFoldDB" id="X0T0Z4"/>
<keyword evidence="6" id="KW-0411">Iron-sulfur</keyword>
<dbReference type="InterPro" id="IPR013785">
    <property type="entry name" value="Aldolase_TIM"/>
</dbReference>
<dbReference type="InterPro" id="IPR023885">
    <property type="entry name" value="4Fe4S-binding_SPASM_dom"/>
</dbReference>
<dbReference type="SFLD" id="SFLDG01386">
    <property type="entry name" value="main_SPASM_domain-containing"/>
    <property type="match status" value="1"/>
</dbReference>
<dbReference type="PROSITE" id="PS51918">
    <property type="entry name" value="RADICAL_SAM"/>
    <property type="match status" value="1"/>
</dbReference>
<dbReference type="SMART" id="SM00729">
    <property type="entry name" value="Elp3"/>
    <property type="match status" value="1"/>
</dbReference>
<dbReference type="InterPro" id="IPR017200">
    <property type="entry name" value="PqqE-like"/>
</dbReference>
<protein>
    <recommendedName>
        <fullName evidence="7">Radical SAM core domain-containing protein</fullName>
    </recommendedName>
</protein>
<dbReference type="GO" id="GO:0046872">
    <property type="term" value="F:metal ion binding"/>
    <property type="evidence" value="ECO:0007669"/>
    <property type="project" value="UniProtKB-KW"/>
</dbReference>
<dbReference type="Gene3D" id="3.20.20.70">
    <property type="entry name" value="Aldolase class I"/>
    <property type="match status" value="1"/>
</dbReference>
<dbReference type="InterPro" id="IPR007197">
    <property type="entry name" value="rSAM"/>
</dbReference>
<comment type="cofactor">
    <cofactor evidence="1">
        <name>[4Fe-4S] cluster</name>
        <dbReference type="ChEBI" id="CHEBI:49883"/>
    </cofactor>
</comment>
<dbReference type="GO" id="GO:0003824">
    <property type="term" value="F:catalytic activity"/>
    <property type="evidence" value="ECO:0007669"/>
    <property type="project" value="InterPro"/>
</dbReference>
<organism evidence="8">
    <name type="scientific">marine sediment metagenome</name>
    <dbReference type="NCBI Taxonomy" id="412755"/>
    <lineage>
        <taxon>unclassified sequences</taxon>
        <taxon>metagenomes</taxon>
        <taxon>ecological metagenomes</taxon>
    </lineage>
</organism>
<sequence>MCNGAYNLREIKDRLEEDLYHSKEYIDHLVEETLQRFDNNLLLKWENEKLDKPYDFRYSTDLHSGGKSHLSAPIGLIWELTRACNFKCEHCFSSSGLPRRRELTTEEIKTALDCFADQKVFYINFTGGEPILRDDFFDILDYASKKRISIDFSTNGFLINPKTVELLLQTNVFQVQVSLDGIGDSHDNFRGVKGSFQRALDAIKLFRKANINVAISTTVNKKNMVEIPKLIDLSVDVGASVFKTTMFIPTGRGKINRQKLAIDSDDMHKLALIIAVKEKEVSGRLILEKDGFYPWLLENNYAQDPDWMRSQNVGCSAGTSSLFVTSDGNVTPCPFLPSFIVGNLLQT</sequence>
<keyword evidence="2" id="KW-0004">4Fe-4S</keyword>
<dbReference type="GO" id="GO:0051539">
    <property type="term" value="F:4 iron, 4 sulfur cluster binding"/>
    <property type="evidence" value="ECO:0007669"/>
    <property type="project" value="UniProtKB-KW"/>
</dbReference>
<feature type="domain" description="Radical SAM core" evidence="7">
    <location>
        <begin position="70"/>
        <end position="284"/>
    </location>
</feature>
<feature type="non-terminal residue" evidence="8">
    <location>
        <position position="347"/>
    </location>
</feature>
<evidence type="ECO:0000256" key="4">
    <source>
        <dbReference type="ARBA" id="ARBA00022723"/>
    </source>
</evidence>
<dbReference type="PANTHER" id="PTHR11228:SF7">
    <property type="entry name" value="PQQA PEPTIDE CYCLASE"/>
    <property type="match status" value="1"/>
</dbReference>
<dbReference type="InterPro" id="IPR058240">
    <property type="entry name" value="rSAM_sf"/>
</dbReference>
<dbReference type="SFLD" id="SFLDG01067">
    <property type="entry name" value="SPASM/twitch_domain_containing"/>
    <property type="match status" value="1"/>
</dbReference>
<dbReference type="EMBL" id="BARS01008590">
    <property type="protein sequence ID" value="GAF81011.1"/>
    <property type="molecule type" value="Genomic_DNA"/>
</dbReference>
<evidence type="ECO:0000256" key="5">
    <source>
        <dbReference type="ARBA" id="ARBA00023004"/>
    </source>
</evidence>
<dbReference type="Pfam" id="PF13186">
    <property type="entry name" value="SPASM"/>
    <property type="match status" value="1"/>
</dbReference>
<evidence type="ECO:0000256" key="3">
    <source>
        <dbReference type="ARBA" id="ARBA00022691"/>
    </source>
</evidence>
<dbReference type="InterPro" id="IPR050377">
    <property type="entry name" value="Radical_SAM_PqqE_MftC-like"/>
</dbReference>
<dbReference type="CDD" id="cd01335">
    <property type="entry name" value="Radical_SAM"/>
    <property type="match status" value="1"/>
</dbReference>
<evidence type="ECO:0000256" key="6">
    <source>
        <dbReference type="ARBA" id="ARBA00023014"/>
    </source>
</evidence>
<name>X0T0Z4_9ZZZZ</name>
<keyword evidence="3" id="KW-0949">S-adenosyl-L-methionine</keyword>
<evidence type="ECO:0000256" key="1">
    <source>
        <dbReference type="ARBA" id="ARBA00001966"/>
    </source>
</evidence>
<comment type="caution">
    <text evidence="8">The sequence shown here is derived from an EMBL/GenBank/DDBJ whole genome shotgun (WGS) entry which is preliminary data.</text>
</comment>
<evidence type="ECO:0000259" key="7">
    <source>
        <dbReference type="PROSITE" id="PS51918"/>
    </source>
</evidence>
<keyword evidence="4" id="KW-0479">Metal-binding</keyword>
<proteinExistence type="predicted"/>